<dbReference type="RefSeq" id="WP_341369560.1">
    <property type="nucleotide sequence ID" value="NZ_JBBPCO010000001.1"/>
</dbReference>
<keyword evidence="4 6" id="KW-0560">Oxidoreductase</keyword>
<keyword evidence="7" id="KW-1185">Reference proteome</keyword>
<keyword evidence="2" id="KW-0285">Flavoprotein</keyword>
<dbReference type="Pfam" id="PF07992">
    <property type="entry name" value="Pyr_redox_2"/>
    <property type="match status" value="1"/>
</dbReference>
<evidence type="ECO:0000313" key="7">
    <source>
        <dbReference type="Proteomes" id="UP001446205"/>
    </source>
</evidence>
<reference evidence="6 7" key="1">
    <citation type="submission" date="2024-04" db="EMBL/GenBank/DDBJ databases">
        <authorList>
            <person name="Abashina T."/>
            <person name="Shaikin A."/>
        </authorList>
    </citation>
    <scope>NUCLEOTIDE SEQUENCE [LARGE SCALE GENOMIC DNA]</scope>
    <source>
        <strain evidence="6 7">AAFK</strain>
    </source>
</reference>
<evidence type="ECO:0000313" key="6">
    <source>
        <dbReference type="EMBL" id="MEK8088498.1"/>
    </source>
</evidence>
<dbReference type="InterPro" id="IPR036188">
    <property type="entry name" value="FAD/NAD-bd_sf"/>
</dbReference>
<dbReference type="EMBL" id="JBBPCO010000001">
    <property type="protein sequence ID" value="MEK8088498.1"/>
    <property type="molecule type" value="Genomic_DNA"/>
</dbReference>
<keyword evidence="3" id="KW-0274">FAD</keyword>
<organism evidence="6 7">
    <name type="scientific">Thermithiobacillus plumbiphilus</name>
    <dbReference type="NCBI Taxonomy" id="1729899"/>
    <lineage>
        <taxon>Bacteria</taxon>
        <taxon>Pseudomonadati</taxon>
        <taxon>Pseudomonadota</taxon>
        <taxon>Acidithiobacillia</taxon>
        <taxon>Acidithiobacillales</taxon>
        <taxon>Thermithiobacillaceae</taxon>
        <taxon>Thermithiobacillus</taxon>
    </lineage>
</organism>
<comment type="caution">
    <text evidence="6">The sequence shown here is derived from an EMBL/GenBank/DDBJ whole genome shotgun (WGS) entry which is preliminary data.</text>
</comment>
<evidence type="ECO:0000256" key="3">
    <source>
        <dbReference type="ARBA" id="ARBA00022827"/>
    </source>
</evidence>
<dbReference type="EC" id="1.-.-.-" evidence="6"/>
<dbReference type="PANTHER" id="PTHR42913">
    <property type="entry name" value="APOPTOSIS-INDUCING FACTOR 1"/>
    <property type="match status" value="1"/>
</dbReference>
<evidence type="ECO:0000259" key="5">
    <source>
        <dbReference type="Pfam" id="PF07992"/>
    </source>
</evidence>
<protein>
    <submittedName>
        <fullName evidence="6">FAD/NAD(P)-binding oxidoreductase</fullName>
        <ecNumber evidence="6">1.-.-.-</ecNumber>
    </submittedName>
</protein>
<gene>
    <name evidence="6" type="ORF">WOB96_01850</name>
</gene>
<comment type="cofactor">
    <cofactor evidence="1">
        <name>FAD</name>
        <dbReference type="ChEBI" id="CHEBI:57692"/>
    </cofactor>
</comment>
<proteinExistence type="predicted"/>
<dbReference type="Gene3D" id="3.50.50.100">
    <property type="match status" value="1"/>
</dbReference>
<evidence type="ECO:0000256" key="1">
    <source>
        <dbReference type="ARBA" id="ARBA00001974"/>
    </source>
</evidence>
<dbReference type="PANTHER" id="PTHR42913:SF6">
    <property type="entry name" value="SULFIDE-QUINONE REDUCTASE"/>
    <property type="match status" value="1"/>
</dbReference>
<dbReference type="InterPro" id="IPR051169">
    <property type="entry name" value="NADH-Q_oxidoreductase"/>
</dbReference>
<dbReference type="InterPro" id="IPR023753">
    <property type="entry name" value="FAD/NAD-binding_dom"/>
</dbReference>
<dbReference type="SUPFAM" id="SSF51905">
    <property type="entry name" value="FAD/NAD(P)-binding domain"/>
    <property type="match status" value="2"/>
</dbReference>
<feature type="domain" description="FAD/NAD(P)-binding" evidence="5">
    <location>
        <begin position="3"/>
        <end position="307"/>
    </location>
</feature>
<sequence>MAHIIILGAGTGGMPAAYELRALLDKQHQVTVINASETFQFVPSNPWVALGWRERQETTFPIRPYLERKGIGFIASAATRIDAAASRIELANGESLAYDYLVITTGPKLAFDLIEGAGPHGGHTHSVCTVEHSEKAYADYGRFLQDPGPVVVGAFQGASCFGPGYEYAMALETDLRRRKLRDRVPMTFVTSEPYIGHMGLGGVGDSKGLLESELRNRHIKWITNARVNKVEAGRMFVEECNDHGETVREHVLDFKFSMMLPPFRGVDVVAQVEGLCNPGGFVLVDEHQRSQAYPNIFSAGVCIAIPPVEQTPVPLGTPKTGYMIESMVTAIAHNIHDELAGRKAHAIGTWSTICLADLGDTGAAFVAIPQIPPRNVTWAKKGKWVHLAKVAFEKYFMRKMKTGSSEPVYEKYMLKALCIERLKNVPAPAMASTVDEEDTAKETGA</sequence>
<name>A0ABU9D7M5_9PROT</name>
<evidence type="ECO:0000256" key="2">
    <source>
        <dbReference type="ARBA" id="ARBA00022630"/>
    </source>
</evidence>
<dbReference type="Proteomes" id="UP001446205">
    <property type="component" value="Unassembled WGS sequence"/>
</dbReference>
<dbReference type="GO" id="GO:0016491">
    <property type="term" value="F:oxidoreductase activity"/>
    <property type="evidence" value="ECO:0007669"/>
    <property type="project" value="UniProtKB-KW"/>
</dbReference>
<evidence type="ECO:0000256" key="4">
    <source>
        <dbReference type="ARBA" id="ARBA00023002"/>
    </source>
</evidence>
<accession>A0ABU9D7M5</accession>